<dbReference type="NCBIfam" id="TIGR00619">
    <property type="entry name" value="sbcd"/>
    <property type="match status" value="1"/>
</dbReference>
<evidence type="ECO:0000256" key="7">
    <source>
        <dbReference type="RuleBase" id="RU363069"/>
    </source>
</evidence>
<evidence type="ECO:0000256" key="5">
    <source>
        <dbReference type="ARBA" id="ARBA00022801"/>
    </source>
</evidence>
<evidence type="ECO:0000256" key="4">
    <source>
        <dbReference type="ARBA" id="ARBA00022722"/>
    </source>
</evidence>
<dbReference type="InterPro" id="IPR041796">
    <property type="entry name" value="Mre11_N"/>
</dbReference>
<keyword evidence="7" id="KW-0255">Endonuclease</keyword>
<dbReference type="EMBL" id="BSDY01000036">
    <property type="protein sequence ID" value="GLI58155.1"/>
    <property type="molecule type" value="Genomic_DNA"/>
</dbReference>
<sequence length="383" mass="43566">MKILHLGDLHIGKKVNGYSMIENQRDVFEQIYRVIEEKKVETVLIAGDIYDRSVPSEEATETLDEFLSHLINTLQVRVIAISGNHDSPARLEFSRGILAKQGLHIVGEYNKLVNKVSVDNFDFYLMPFVTPATIRKKFGEVIEERELTVSTYDDTMKFITGEAVAQLDRDRVNIALYHGFVIGSGEKEEDIEREESVKPLAVGGKESVAEKYFLDFDYTALGHLHGNRRVKSERVRYSGSPIKYSFSERNQKKSLTVIDIDRDRFEVENIEIVDKYPMVEIKGTFDEVMEADIDSDAYLKVTLTETVLDAMNKLRTKYSQVMELGIEIATSDAVRKDHRSANIDKVPTDELFKDLAASVGVELDEEEVEKVREIVNEIIKGEG</sequence>
<keyword evidence="7" id="KW-0235">DNA replication</keyword>
<dbReference type="Pfam" id="PF00149">
    <property type="entry name" value="Metallophos"/>
    <property type="match status" value="1"/>
</dbReference>
<dbReference type="GO" id="GO:0008408">
    <property type="term" value="F:3'-5' exonuclease activity"/>
    <property type="evidence" value="ECO:0007669"/>
    <property type="project" value="InterPro"/>
</dbReference>
<feature type="domain" description="Nuclease SbcCD subunit D C-terminal" evidence="9">
    <location>
        <begin position="277"/>
        <end position="356"/>
    </location>
</feature>
<keyword evidence="6 7" id="KW-0269">Exonuclease</keyword>
<reference evidence="10" key="1">
    <citation type="submission" date="2022-12" db="EMBL/GenBank/DDBJ databases">
        <title>Reference genome sequencing for broad-spectrum identification of bacterial and archaeal isolates by mass spectrometry.</title>
        <authorList>
            <person name="Sekiguchi Y."/>
            <person name="Tourlousse D.M."/>
        </authorList>
    </citation>
    <scope>NUCLEOTIDE SEQUENCE</scope>
    <source>
        <strain evidence="10">10succ1</strain>
    </source>
</reference>
<dbReference type="PANTHER" id="PTHR30337">
    <property type="entry name" value="COMPONENT OF ATP-DEPENDENT DSDNA EXONUCLEASE"/>
    <property type="match status" value="1"/>
</dbReference>
<comment type="function">
    <text evidence="7">SbcCD cleaves DNA hairpin structures. These structures can inhibit DNA replication and are intermediates in certain DNA recombination reactions. The complex acts as a 3'-&gt;5' double strand exonuclease that can open hairpins. It also has a 5' single-strand endonuclease activity.</text>
</comment>
<keyword evidence="5 7" id="KW-0378">Hydrolase</keyword>
<organism evidence="10 11">
    <name type="scientific">Propionigenium maris DSM 9537</name>
    <dbReference type="NCBI Taxonomy" id="1123000"/>
    <lineage>
        <taxon>Bacteria</taxon>
        <taxon>Fusobacteriati</taxon>
        <taxon>Fusobacteriota</taxon>
        <taxon>Fusobacteriia</taxon>
        <taxon>Fusobacteriales</taxon>
        <taxon>Fusobacteriaceae</taxon>
        <taxon>Propionigenium</taxon>
    </lineage>
</organism>
<comment type="subunit">
    <text evidence="2 7">Heterodimer of SbcC and SbcD.</text>
</comment>
<gene>
    <name evidence="7 10" type="primary">sbcD</name>
    <name evidence="10" type="ORF">PM10SUCC1_36690</name>
</gene>
<feature type="domain" description="Calcineurin-like phosphoesterase" evidence="8">
    <location>
        <begin position="1"/>
        <end position="182"/>
    </location>
</feature>
<dbReference type="InterPro" id="IPR026843">
    <property type="entry name" value="SbcD_C"/>
</dbReference>
<dbReference type="GO" id="GO:0006260">
    <property type="term" value="P:DNA replication"/>
    <property type="evidence" value="ECO:0007669"/>
    <property type="project" value="UniProtKB-KW"/>
</dbReference>
<dbReference type="InterPro" id="IPR050535">
    <property type="entry name" value="DNA_Repair-Maintenance_Comp"/>
</dbReference>
<dbReference type="InterPro" id="IPR029052">
    <property type="entry name" value="Metallo-depent_PP-like"/>
</dbReference>
<dbReference type="Pfam" id="PF12320">
    <property type="entry name" value="SbcD_C"/>
    <property type="match status" value="1"/>
</dbReference>
<keyword evidence="11" id="KW-1185">Reference proteome</keyword>
<dbReference type="GO" id="GO:0006310">
    <property type="term" value="P:DNA recombination"/>
    <property type="evidence" value="ECO:0007669"/>
    <property type="project" value="UniProtKB-KW"/>
</dbReference>
<keyword evidence="7" id="KW-0233">DNA recombination</keyword>
<comment type="similarity">
    <text evidence="1 7">Belongs to the SbcD family.</text>
</comment>
<protein>
    <recommendedName>
        <fullName evidence="3 7">Nuclease SbcCD subunit D</fullName>
    </recommendedName>
</protein>
<evidence type="ECO:0000256" key="6">
    <source>
        <dbReference type="ARBA" id="ARBA00022839"/>
    </source>
</evidence>
<evidence type="ECO:0000259" key="8">
    <source>
        <dbReference type="Pfam" id="PF00149"/>
    </source>
</evidence>
<evidence type="ECO:0000313" key="11">
    <source>
        <dbReference type="Proteomes" id="UP001144471"/>
    </source>
</evidence>
<keyword evidence="4 7" id="KW-0540">Nuclease</keyword>
<dbReference type="AlphaFoldDB" id="A0A9W6GPY8"/>
<dbReference type="Proteomes" id="UP001144471">
    <property type="component" value="Unassembled WGS sequence"/>
</dbReference>
<name>A0A9W6GPY8_9FUSO</name>
<dbReference type="Gene3D" id="3.60.21.10">
    <property type="match status" value="1"/>
</dbReference>
<evidence type="ECO:0000259" key="9">
    <source>
        <dbReference type="Pfam" id="PF12320"/>
    </source>
</evidence>
<evidence type="ECO:0000256" key="1">
    <source>
        <dbReference type="ARBA" id="ARBA00010555"/>
    </source>
</evidence>
<dbReference type="RefSeq" id="WP_281837831.1">
    <property type="nucleotide sequence ID" value="NZ_BSDY01000036.1"/>
</dbReference>
<dbReference type="PANTHER" id="PTHR30337:SF0">
    <property type="entry name" value="NUCLEASE SBCCD SUBUNIT D"/>
    <property type="match status" value="1"/>
</dbReference>
<dbReference type="CDD" id="cd00840">
    <property type="entry name" value="MPP_Mre11_N"/>
    <property type="match status" value="1"/>
</dbReference>
<proteinExistence type="inferred from homology"/>
<evidence type="ECO:0000256" key="2">
    <source>
        <dbReference type="ARBA" id="ARBA00011322"/>
    </source>
</evidence>
<accession>A0A9W6GPY8</accession>
<dbReference type="SUPFAM" id="SSF56300">
    <property type="entry name" value="Metallo-dependent phosphatases"/>
    <property type="match status" value="1"/>
</dbReference>
<dbReference type="GO" id="GO:0004519">
    <property type="term" value="F:endonuclease activity"/>
    <property type="evidence" value="ECO:0007669"/>
    <property type="project" value="UniProtKB-KW"/>
</dbReference>
<evidence type="ECO:0000256" key="3">
    <source>
        <dbReference type="ARBA" id="ARBA00013365"/>
    </source>
</evidence>
<dbReference type="InterPro" id="IPR004593">
    <property type="entry name" value="SbcD"/>
</dbReference>
<evidence type="ECO:0000313" key="10">
    <source>
        <dbReference type="EMBL" id="GLI58155.1"/>
    </source>
</evidence>
<comment type="caution">
    <text evidence="10">The sequence shown here is derived from an EMBL/GenBank/DDBJ whole genome shotgun (WGS) entry which is preliminary data.</text>
</comment>
<dbReference type="InterPro" id="IPR004843">
    <property type="entry name" value="Calcineurin-like_PHP"/>
</dbReference>